<dbReference type="AlphaFoldDB" id="A0ABC8THL5"/>
<evidence type="ECO:0000313" key="2">
    <source>
        <dbReference type="Proteomes" id="UP001642360"/>
    </source>
</evidence>
<sequence>MACLNMFNNDQQALCTSLGPRISFSSDFSDTQQQITKHDTIYREAPVSSDFEFSVSGDSMITADELFFKGKLLPLKDNCAKMTLRDELLVEDDGDYEHVLPRLPKNSCRWKEKLGLKRNQIFLKKCNGNDKSLDSIDEVKEPVFVPREEIYAGDLTGAKC</sequence>
<organism evidence="1 2">
    <name type="scientific">Ilex paraguariensis</name>
    <name type="common">yerba mate</name>
    <dbReference type="NCBI Taxonomy" id="185542"/>
    <lineage>
        <taxon>Eukaryota</taxon>
        <taxon>Viridiplantae</taxon>
        <taxon>Streptophyta</taxon>
        <taxon>Embryophyta</taxon>
        <taxon>Tracheophyta</taxon>
        <taxon>Spermatophyta</taxon>
        <taxon>Magnoliopsida</taxon>
        <taxon>eudicotyledons</taxon>
        <taxon>Gunneridae</taxon>
        <taxon>Pentapetalae</taxon>
        <taxon>asterids</taxon>
        <taxon>campanulids</taxon>
        <taxon>Aquifoliales</taxon>
        <taxon>Aquifoliaceae</taxon>
        <taxon>Ilex</taxon>
    </lineage>
</organism>
<gene>
    <name evidence="1" type="ORF">ILEXP_LOCUS38360</name>
</gene>
<proteinExistence type="predicted"/>
<keyword evidence="2" id="KW-1185">Reference proteome</keyword>
<protein>
    <submittedName>
        <fullName evidence="1">Uncharacterized protein</fullName>
    </submittedName>
</protein>
<name>A0ABC8THL5_9AQUA</name>
<dbReference type="Proteomes" id="UP001642360">
    <property type="component" value="Unassembled WGS sequence"/>
</dbReference>
<accession>A0ABC8THL5</accession>
<dbReference type="PANTHER" id="PTHR31722">
    <property type="entry name" value="OS06G0675200 PROTEIN"/>
    <property type="match status" value="1"/>
</dbReference>
<dbReference type="EMBL" id="CAUOFW020005178">
    <property type="protein sequence ID" value="CAK9168935.1"/>
    <property type="molecule type" value="Genomic_DNA"/>
</dbReference>
<reference evidence="1 2" key="1">
    <citation type="submission" date="2024-02" db="EMBL/GenBank/DDBJ databases">
        <authorList>
            <person name="Vignale AGUSTIN F."/>
            <person name="Sosa J E."/>
            <person name="Modenutti C."/>
        </authorList>
    </citation>
    <scope>NUCLEOTIDE SEQUENCE [LARGE SCALE GENOMIC DNA]</scope>
</reference>
<comment type="caution">
    <text evidence="1">The sequence shown here is derived from an EMBL/GenBank/DDBJ whole genome shotgun (WGS) entry which is preliminary data.</text>
</comment>
<dbReference type="PANTHER" id="PTHR31722:SF71">
    <property type="entry name" value="GENOME ASSEMBLY, CHROMOSOME: A05"/>
    <property type="match status" value="1"/>
</dbReference>
<evidence type="ECO:0000313" key="1">
    <source>
        <dbReference type="EMBL" id="CAK9168935.1"/>
    </source>
</evidence>